<sequence length="242" mass="27308">MPNLGRCAFRYYEVMPVELEPSYAMGYDCDKCLKGFSKGPLFHCVKSGRDLCLSCGANVGLLPFSSLVSKVMWPCAVWMDAENYRVVTLCYQIHDDIIGCHFNDGSNLLISRSELSYFIEVNRTIDDAQRFSEDDLVARFPWASGIVEIMTVYAVSLHPLSTTKDLSRLCFLSSFRIEGPFIEFRLSDGFCELVHCDKGVIVVVRDTVPISCLTMNSPVKWSKVPPKVASPIIEWFLKDKEA</sequence>
<dbReference type="VEuPathDB" id="TriTrypDB:TcIL3000_0_00100"/>
<protein>
    <submittedName>
        <fullName evidence="1">WGS project CAEQ00000000 data, annotated contig 7</fullName>
    </submittedName>
</protein>
<organism evidence="1 2">
    <name type="scientific">Trypanosoma congolense (strain IL3000)</name>
    <dbReference type="NCBI Taxonomy" id="1068625"/>
    <lineage>
        <taxon>Eukaryota</taxon>
        <taxon>Discoba</taxon>
        <taxon>Euglenozoa</taxon>
        <taxon>Kinetoplastea</taxon>
        <taxon>Metakinetoplastina</taxon>
        <taxon>Trypanosomatida</taxon>
        <taxon>Trypanosomatidae</taxon>
        <taxon>Trypanosoma</taxon>
        <taxon>Nannomonas</taxon>
    </lineage>
</organism>
<dbReference type="OMA" id="EAPFYHE"/>
<proteinExistence type="predicted"/>
<evidence type="ECO:0000313" key="1">
    <source>
        <dbReference type="EMBL" id="CCD16965.1"/>
    </source>
</evidence>
<dbReference type="EMBL" id="CAEQ01002516">
    <property type="protein sequence ID" value="CCD16965.1"/>
    <property type="molecule type" value="Genomic_DNA"/>
</dbReference>
<reference evidence="1 2" key="2">
    <citation type="journal article" date="2012" name="Proc. Natl. Acad. Sci. U.S.A.">
        <title>Antigenic diversity is generated by distinct evolutionary mechanisms in African trypanosome species.</title>
        <authorList>
            <person name="Jackson A.P."/>
            <person name="Berry A."/>
            <person name="Aslett M."/>
            <person name="Allison H.C."/>
            <person name="Burton P."/>
            <person name="Vavrova-Anderson J."/>
            <person name="Brown R."/>
            <person name="Browne H."/>
            <person name="Corton N."/>
            <person name="Hauser H."/>
            <person name="Gamble J."/>
            <person name="Gilderthorp R."/>
            <person name="Marcello L."/>
            <person name="McQuillan J."/>
            <person name="Otto T.D."/>
            <person name="Quail M.A."/>
            <person name="Sanders M.J."/>
            <person name="van Tonder A."/>
            <person name="Ginger M.L."/>
            <person name="Field M.C."/>
            <person name="Barry J.D."/>
            <person name="Hertz-Fowler C."/>
            <person name="Berriman M."/>
        </authorList>
    </citation>
    <scope>NUCLEOTIDE SEQUENCE [LARGE SCALE GENOMIC DNA]</scope>
    <source>
        <strain evidence="1 2">IL3000</strain>
    </source>
</reference>
<gene>
    <name evidence="1" type="ORF">TCIL3000_0_00100</name>
</gene>
<reference evidence="2" key="1">
    <citation type="submission" date="2011-07" db="EMBL/GenBank/DDBJ databases">
        <title>Divergent evolution of antigenic variation in African trypanosomes.</title>
        <authorList>
            <person name="Jackson A.P."/>
            <person name="Berry A."/>
            <person name="Allison H.C."/>
            <person name="Burton P."/>
            <person name="Anderson J."/>
            <person name="Aslett M."/>
            <person name="Brown R."/>
            <person name="Corton N."/>
            <person name="Harris D."/>
            <person name="Hauser H."/>
            <person name="Gamble J."/>
            <person name="Gilderthorp R."/>
            <person name="McQuillan J."/>
            <person name="Quail M.A."/>
            <person name="Sanders M."/>
            <person name="Van Tonder A."/>
            <person name="Ginger M.L."/>
            <person name="Donelson J.E."/>
            <person name="Field M.C."/>
            <person name="Barry J.D."/>
            <person name="Berriman M."/>
            <person name="Hertz-Fowler C."/>
        </authorList>
    </citation>
    <scope>NUCLEOTIDE SEQUENCE [LARGE SCALE GENOMIC DNA]</scope>
    <source>
        <strain evidence="2">IL3000</strain>
    </source>
</reference>
<accession>F9WI20</accession>
<keyword evidence="2" id="KW-1185">Reference proteome</keyword>
<comment type="caution">
    <text evidence="1">The sequence shown here is derived from an EMBL/GenBank/DDBJ whole genome shotgun (WGS) entry which is preliminary data.</text>
</comment>
<dbReference type="Proteomes" id="UP000000702">
    <property type="component" value="Unassembled WGS sequence"/>
</dbReference>
<dbReference type="AlphaFoldDB" id="F9WI20"/>
<name>F9WI20_TRYCI</name>
<evidence type="ECO:0000313" key="2">
    <source>
        <dbReference type="Proteomes" id="UP000000702"/>
    </source>
</evidence>